<reference evidence="1 2" key="1">
    <citation type="submission" date="2023-03" db="EMBL/GenBank/DDBJ databases">
        <title>Host association and intracellularity evolved multiple times independently in the Rickettsiales.</title>
        <authorList>
            <person name="Castelli M."/>
            <person name="Nardi T."/>
            <person name="Gammuto L."/>
            <person name="Bellinzona G."/>
            <person name="Sabaneyeva E."/>
            <person name="Potekhin A."/>
            <person name="Serra V."/>
            <person name="Petroni G."/>
            <person name="Sassera D."/>
        </authorList>
    </citation>
    <scope>NUCLEOTIDE SEQUENCE [LARGE SCALE GENOMIC DNA]</scope>
    <source>
        <strain evidence="1 2">Sr 2-6</strain>
    </source>
</reference>
<evidence type="ECO:0000313" key="1">
    <source>
        <dbReference type="EMBL" id="MEA0970609.1"/>
    </source>
</evidence>
<sequence length="91" mass="9731">MAKEKTTGQKVKEWFQKLVPCCLKVTDEALDLAGDIAEQAIKDKHPGKTGEAGGKIVSDLLHGLGDSLRGSSHEEVIAVGATDHNDDLLHN</sequence>
<name>A0ABU5NBS7_9RICK</name>
<keyword evidence="2" id="KW-1185">Reference proteome</keyword>
<accession>A0ABU5NBS7</accession>
<organism evidence="1 2">
    <name type="scientific">Candidatus Megaera venefica</name>
    <dbReference type="NCBI Taxonomy" id="2055910"/>
    <lineage>
        <taxon>Bacteria</taxon>
        <taxon>Pseudomonadati</taxon>
        <taxon>Pseudomonadota</taxon>
        <taxon>Alphaproteobacteria</taxon>
        <taxon>Rickettsiales</taxon>
        <taxon>Rickettsiaceae</taxon>
        <taxon>Candidatus Megaera</taxon>
    </lineage>
</organism>
<proteinExistence type="predicted"/>
<dbReference type="RefSeq" id="WP_322776511.1">
    <property type="nucleotide sequence ID" value="NZ_JARJFB010000030.1"/>
</dbReference>
<dbReference type="Proteomes" id="UP001291687">
    <property type="component" value="Unassembled WGS sequence"/>
</dbReference>
<dbReference type="EMBL" id="JARJFB010000030">
    <property type="protein sequence ID" value="MEA0970609.1"/>
    <property type="molecule type" value="Genomic_DNA"/>
</dbReference>
<gene>
    <name evidence="1" type="ORF">Megvenef_00576</name>
</gene>
<protein>
    <submittedName>
        <fullName evidence="1">Uncharacterized protein</fullName>
    </submittedName>
</protein>
<comment type="caution">
    <text evidence="1">The sequence shown here is derived from an EMBL/GenBank/DDBJ whole genome shotgun (WGS) entry which is preliminary data.</text>
</comment>
<evidence type="ECO:0000313" key="2">
    <source>
        <dbReference type="Proteomes" id="UP001291687"/>
    </source>
</evidence>